<dbReference type="InterPro" id="IPR002010">
    <property type="entry name" value="T3SS_IM_R"/>
</dbReference>
<evidence type="ECO:0000256" key="7">
    <source>
        <dbReference type="ARBA" id="ARBA00023136"/>
    </source>
</evidence>
<evidence type="ECO:0000256" key="3">
    <source>
        <dbReference type="ARBA" id="ARBA00021717"/>
    </source>
</evidence>
<feature type="transmembrane region" description="Helical" evidence="10">
    <location>
        <begin position="120"/>
        <end position="139"/>
    </location>
</feature>
<comment type="function">
    <text evidence="1 10">Role in flagellar biosynthesis.</text>
</comment>
<feature type="transmembrane region" description="Helical" evidence="10">
    <location>
        <begin position="151"/>
        <end position="168"/>
    </location>
</feature>
<evidence type="ECO:0000256" key="8">
    <source>
        <dbReference type="ARBA" id="ARBA00023143"/>
    </source>
</evidence>
<dbReference type="PANTHER" id="PTHR30065:SF1">
    <property type="entry name" value="SURFACE PRESENTATION OF ANTIGENS PROTEIN SPAR"/>
    <property type="match status" value="1"/>
</dbReference>
<organism evidence="11 12">
    <name type="scientific">Neobacillus piezotolerans</name>
    <dbReference type="NCBI Taxonomy" id="2259171"/>
    <lineage>
        <taxon>Bacteria</taxon>
        <taxon>Bacillati</taxon>
        <taxon>Bacillota</taxon>
        <taxon>Bacilli</taxon>
        <taxon>Bacillales</taxon>
        <taxon>Bacillaceae</taxon>
        <taxon>Neobacillus</taxon>
    </lineage>
</organism>
<comment type="subcellular location">
    <subcellularLocation>
        <location evidence="10">Cell membrane</location>
        <topology evidence="10">Multi-pass membrane protein</topology>
    </subcellularLocation>
    <subcellularLocation>
        <location evidence="10">Bacterial flagellum basal body</location>
    </subcellularLocation>
</comment>
<evidence type="ECO:0000256" key="9">
    <source>
        <dbReference type="NCBIfam" id="TIGR01400"/>
    </source>
</evidence>
<dbReference type="Proteomes" id="UP000257144">
    <property type="component" value="Unassembled WGS sequence"/>
</dbReference>
<dbReference type="AlphaFoldDB" id="A0A3D8GP83"/>
<dbReference type="OrthoDB" id="9807748at2"/>
<evidence type="ECO:0000313" key="11">
    <source>
        <dbReference type="EMBL" id="RDU35886.1"/>
    </source>
</evidence>
<feature type="transmembrane region" description="Helical" evidence="10">
    <location>
        <begin position="37"/>
        <end position="55"/>
    </location>
</feature>
<keyword evidence="4 10" id="KW-1003">Cell membrane</keyword>
<feature type="transmembrane region" description="Helical" evidence="10">
    <location>
        <begin position="61"/>
        <end position="87"/>
    </location>
</feature>
<keyword evidence="8 10" id="KW-0975">Bacterial flagellum</keyword>
<reference evidence="11 12" key="1">
    <citation type="submission" date="2018-07" db="EMBL/GenBank/DDBJ databases">
        <title>Bacillus sp. YLB-04 draft genome sequence.</title>
        <authorList>
            <person name="Yu L."/>
            <person name="Tang X."/>
        </authorList>
    </citation>
    <scope>NUCLEOTIDE SEQUENCE [LARGE SCALE GENOMIC DNA]</scope>
    <source>
        <strain evidence="11 12">YLB-04</strain>
    </source>
</reference>
<proteinExistence type="inferred from homology"/>
<dbReference type="GO" id="GO:0006605">
    <property type="term" value="P:protein targeting"/>
    <property type="evidence" value="ECO:0007669"/>
    <property type="project" value="UniProtKB-UniRule"/>
</dbReference>
<dbReference type="EMBL" id="QNQT01000007">
    <property type="protein sequence ID" value="RDU35886.1"/>
    <property type="molecule type" value="Genomic_DNA"/>
</dbReference>
<evidence type="ECO:0000256" key="1">
    <source>
        <dbReference type="ARBA" id="ARBA00002578"/>
    </source>
</evidence>
<sequence length="255" mass="28253">MMNYLPFWLLVFVRLASFFLAAPVWRDRQIPPQFKIGFAFFVTVMVAGTVEPAHIPDLDSVYLLLVLKETVVGISLGMLTAFLLYAIQLAGSFVDLQSGLAMSTLFNPQTGVQEPITGRFYYAMAMLFFLSVDGHHILLKGAVASFQWIPAELWLPAGAAGSMAALSISITKNMFWIAVLIASPVMGTIFMVDIALGMLSKMVPQMNLFVVGIPIKLLVHYIVLFITMPVFFFVMGKLIRTMTHSIESIFKILGT</sequence>
<keyword evidence="11" id="KW-0969">Cilium</keyword>
<evidence type="ECO:0000256" key="10">
    <source>
        <dbReference type="RuleBase" id="RU362071"/>
    </source>
</evidence>
<keyword evidence="12" id="KW-1185">Reference proteome</keyword>
<dbReference type="NCBIfam" id="TIGR01400">
    <property type="entry name" value="fliR"/>
    <property type="match status" value="1"/>
</dbReference>
<evidence type="ECO:0000256" key="4">
    <source>
        <dbReference type="ARBA" id="ARBA00022475"/>
    </source>
</evidence>
<dbReference type="GO" id="GO:0005886">
    <property type="term" value="C:plasma membrane"/>
    <property type="evidence" value="ECO:0007669"/>
    <property type="project" value="UniProtKB-SubCell"/>
</dbReference>
<dbReference type="InterPro" id="IPR006303">
    <property type="entry name" value="FliR"/>
</dbReference>
<evidence type="ECO:0000256" key="5">
    <source>
        <dbReference type="ARBA" id="ARBA00022692"/>
    </source>
</evidence>
<dbReference type="GO" id="GO:0044780">
    <property type="term" value="P:bacterial-type flagellum assembly"/>
    <property type="evidence" value="ECO:0007669"/>
    <property type="project" value="UniProtKB-UniRule"/>
</dbReference>
<accession>A0A3D8GP83</accession>
<dbReference type="PANTHER" id="PTHR30065">
    <property type="entry name" value="FLAGELLAR BIOSYNTHETIC PROTEIN FLIR"/>
    <property type="match status" value="1"/>
</dbReference>
<protein>
    <recommendedName>
        <fullName evidence="3 9">Flagellar biosynthetic protein FliR</fullName>
    </recommendedName>
</protein>
<evidence type="ECO:0000256" key="6">
    <source>
        <dbReference type="ARBA" id="ARBA00022989"/>
    </source>
</evidence>
<gene>
    <name evidence="11" type="ORF">DRW41_14925</name>
</gene>
<feature type="transmembrane region" description="Helical" evidence="10">
    <location>
        <begin position="218"/>
        <end position="239"/>
    </location>
</feature>
<dbReference type="GO" id="GO:0009425">
    <property type="term" value="C:bacterial-type flagellum basal body"/>
    <property type="evidence" value="ECO:0007669"/>
    <property type="project" value="UniProtKB-SubCell"/>
</dbReference>
<evidence type="ECO:0000256" key="2">
    <source>
        <dbReference type="ARBA" id="ARBA00009772"/>
    </source>
</evidence>
<keyword evidence="5 10" id="KW-0812">Transmembrane</keyword>
<dbReference type="PRINTS" id="PR00953">
    <property type="entry name" value="TYPE3IMRPROT"/>
</dbReference>
<dbReference type="Pfam" id="PF01311">
    <property type="entry name" value="Bac_export_1"/>
    <property type="match status" value="1"/>
</dbReference>
<feature type="transmembrane region" description="Helical" evidence="10">
    <location>
        <begin position="6"/>
        <end position="25"/>
    </location>
</feature>
<comment type="similarity">
    <text evidence="2 10">Belongs to the FliR/MopE/SpaR family.</text>
</comment>
<feature type="transmembrane region" description="Helical" evidence="10">
    <location>
        <begin position="175"/>
        <end position="198"/>
    </location>
</feature>
<comment type="caution">
    <text evidence="11">The sequence shown here is derived from an EMBL/GenBank/DDBJ whole genome shotgun (WGS) entry which is preliminary data.</text>
</comment>
<keyword evidence="6 10" id="KW-1133">Transmembrane helix</keyword>
<keyword evidence="7 10" id="KW-0472">Membrane</keyword>
<evidence type="ECO:0000313" key="12">
    <source>
        <dbReference type="Proteomes" id="UP000257144"/>
    </source>
</evidence>
<keyword evidence="11" id="KW-0282">Flagellum</keyword>
<name>A0A3D8GP83_9BACI</name>
<keyword evidence="11" id="KW-0966">Cell projection</keyword>